<reference evidence="1" key="1">
    <citation type="journal article" date="2015" name="Nature">
        <title>Complex archaea that bridge the gap between prokaryotes and eukaryotes.</title>
        <authorList>
            <person name="Spang A."/>
            <person name="Saw J.H."/>
            <person name="Jorgensen S.L."/>
            <person name="Zaremba-Niedzwiedzka K."/>
            <person name="Martijn J."/>
            <person name="Lind A.E."/>
            <person name="van Eijk R."/>
            <person name="Schleper C."/>
            <person name="Guy L."/>
            <person name="Ettema T.J."/>
        </authorList>
    </citation>
    <scope>NUCLEOTIDE SEQUENCE</scope>
</reference>
<evidence type="ECO:0000313" key="1">
    <source>
        <dbReference type="EMBL" id="KKN79243.1"/>
    </source>
</evidence>
<dbReference type="AlphaFoldDB" id="A0A0F9WL36"/>
<accession>A0A0F9WL36</accession>
<protein>
    <submittedName>
        <fullName evidence="1">Uncharacterized protein</fullName>
    </submittedName>
</protein>
<organism evidence="1">
    <name type="scientific">marine sediment metagenome</name>
    <dbReference type="NCBI Taxonomy" id="412755"/>
    <lineage>
        <taxon>unclassified sequences</taxon>
        <taxon>metagenomes</taxon>
        <taxon>ecological metagenomes</taxon>
    </lineage>
</organism>
<gene>
    <name evidence="1" type="ORF">LCGC14_0342610</name>
</gene>
<proteinExistence type="predicted"/>
<sequence length="190" mass="22708">MASRLWPGEIDKQELREMVLMLARKFDKPDYSEEGSLKFQKARNIWENAIKENMSKLEFRKYIELFDKGKFYDSGYNIWQESDFFGTNMKVLYTRVQVEDLQEQTGDINMFGKMVMYVFDYNGKELIMYSFHHDLPYDKYLPKQIEGESMIKDFTEDELDLSKAIINLQLENIELKDEIDKLNVIIAKMK</sequence>
<name>A0A0F9WL36_9ZZZZ</name>
<comment type="caution">
    <text evidence="1">The sequence shown here is derived from an EMBL/GenBank/DDBJ whole genome shotgun (WGS) entry which is preliminary data.</text>
</comment>
<dbReference type="EMBL" id="LAZR01000251">
    <property type="protein sequence ID" value="KKN79243.1"/>
    <property type="molecule type" value="Genomic_DNA"/>
</dbReference>